<keyword evidence="5 6" id="KW-0472">Membrane</keyword>
<comment type="caution">
    <text evidence="9">The sequence shown here is derived from an EMBL/GenBank/DDBJ whole genome shotgun (WGS) entry which is preliminary data.</text>
</comment>
<evidence type="ECO:0000313" key="9">
    <source>
        <dbReference type="EMBL" id="RKE55685.1"/>
    </source>
</evidence>
<dbReference type="OrthoDB" id="1451596at2"/>
<dbReference type="GO" id="GO:0022857">
    <property type="term" value="F:transmembrane transporter activity"/>
    <property type="evidence" value="ECO:0007669"/>
    <property type="project" value="TreeGrafter"/>
</dbReference>
<feature type="transmembrane region" description="Helical" evidence="6">
    <location>
        <begin position="304"/>
        <end position="326"/>
    </location>
</feature>
<dbReference type="EMBL" id="RAPY01000001">
    <property type="protein sequence ID" value="RKE55685.1"/>
    <property type="molecule type" value="Genomic_DNA"/>
</dbReference>
<evidence type="ECO:0000256" key="1">
    <source>
        <dbReference type="ARBA" id="ARBA00004651"/>
    </source>
</evidence>
<dbReference type="Proteomes" id="UP000286246">
    <property type="component" value="Unassembled WGS sequence"/>
</dbReference>
<comment type="subcellular location">
    <subcellularLocation>
        <location evidence="1">Cell membrane</location>
        <topology evidence="1">Multi-pass membrane protein</topology>
    </subcellularLocation>
</comment>
<feature type="transmembrane region" description="Helical" evidence="6">
    <location>
        <begin position="398"/>
        <end position="425"/>
    </location>
</feature>
<keyword evidence="2" id="KW-1003">Cell membrane</keyword>
<feature type="transmembrane region" description="Helical" evidence="6">
    <location>
        <begin position="6"/>
        <end position="26"/>
    </location>
</feature>
<feature type="transmembrane region" description="Helical" evidence="6">
    <location>
        <begin position="47"/>
        <end position="67"/>
    </location>
</feature>
<evidence type="ECO:0000256" key="5">
    <source>
        <dbReference type="ARBA" id="ARBA00023136"/>
    </source>
</evidence>
<gene>
    <name evidence="9" type="ORF">DFQ12_0521</name>
</gene>
<feature type="domain" description="ABC3 transporter permease C-terminal" evidence="7">
    <location>
        <begin position="693"/>
        <end position="805"/>
    </location>
</feature>
<keyword evidence="9" id="KW-0449">Lipoprotein</keyword>
<protein>
    <submittedName>
        <fullName evidence="9">ABC-type lipoprotein release transport system permease subunit</fullName>
    </submittedName>
</protein>
<evidence type="ECO:0000256" key="3">
    <source>
        <dbReference type="ARBA" id="ARBA00022692"/>
    </source>
</evidence>
<sequence length="813" mass="90948">MIFKLFNVLYISIVFKMAGGLIMDLIMMSNYVKIAFRSLMRRKGFTGINIIGLAIGLAAAMLIMLWVDSQLHFDRGYPKTDRLHIIGSIGKTNDERSVYFVSPEPLAAAVKAAVPEVKQTCRLNKTRGFLFTVNEKKMIAGSGAFVDSTFMDMFQLPVLAGNIEKALNDPSNIVLTKDLALSLFGSTDNIIGRDIQIDSIELVQVAAILDEIPSNSRFAEFQYFFPWVFLEKMGFADNNWYNSSVYSFVELFPNTNTTAVQQKLQHISKAHADVKNDNFLKPIGESYLYNNYKNAVVVGGRIDMVRIFICIAVFILLIACINFVNLSTAQSEKRAKEVGVRKVVGAQRRSLIGQFLTESIALALVSTIIAILIVILLLPEFSDLIGRKLTLPIDQAYFFISILAFILLTGLLAGSYPAFFLFSFHPVRVLKGRFVYLRQKINPRKVLVVTQFVIAVVMIISTLVIRKQIQHAQQRDVGFEKENLVYVAEVGTIAQNIALIRQALLDQRIATAVTRTMSPMTERWSGWSGASWEGKDPNSIIPFNRQSADDRLIETTGLTLLKGRDFDLKRFPTDSMAAIINETAAKVMKLDQPIGSYIMDGDEKFIIIGVVKDFIQESPFNPVTPTVIEGAAAPLGVVHIKFNPELTTADALNRTEKIFKEYNPNYPFEYHFLDTEYARKFQEIQRTGKLASIFAALTIFVSCLGLFGLAAYMAESRTKEISIRKIHGASIFSVARMLSSEFVLLVSVACLIAFPIAYWAMDSYIQEYAYRINMSWELFAATGILAIGITILTVGYQSIRASLANPVDCLRDD</sequence>
<dbReference type="PANTHER" id="PTHR30572:SF18">
    <property type="entry name" value="ABC-TYPE MACROLIDE FAMILY EXPORT SYSTEM PERMEASE COMPONENT 2"/>
    <property type="match status" value="1"/>
</dbReference>
<dbReference type="AlphaFoldDB" id="A0A420BG76"/>
<feature type="transmembrane region" description="Helical" evidence="6">
    <location>
        <begin position="355"/>
        <end position="378"/>
    </location>
</feature>
<dbReference type="Pfam" id="PF12704">
    <property type="entry name" value="MacB_PCD"/>
    <property type="match status" value="1"/>
</dbReference>
<feature type="domain" description="ABC3 transporter permease C-terminal" evidence="7">
    <location>
        <begin position="310"/>
        <end position="424"/>
    </location>
</feature>
<dbReference type="Pfam" id="PF02687">
    <property type="entry name" value="FtsX"/>
    <property type="match status" value="2"/>
</dbReference>
<dbReference type="InterPro" id="IPR003838">
    <property type="entry name" value="ABC3_permease_C"/>
</dbReference>
<evidence type="ECO:0000256" key="4">
    <source>
        <dbReference type="ARBA" id="ARBA00022989"/>
    </source>
</evidence>
<keyword evidence="4 6" id="KW-1133">Transmembrane helix</keyword>
<evidence type="ECO:0000259" key="8">
    <source>
        <dbReference type="Pfam" id="PF12704"/>
    </source>
</evidence>
<dbReference type="GO" id="GO:0005886">
    <property type="term" value="C:plasma membrane"/>
    <property type="evidence" value="ECO:0007669"/>
    <property type="project" value="UniProtKB-SubCell"/>
</dbReference>
<dbReference type="InterPro" id="IPR025857">
    <property type="entry name" value="MacB_PCD"/>
</dbReference>
<evidence type="ECO:0000313" key="10">
    <source>
        <dbReference type="Proteomes" id="UP000286246"/>
    </source>
</evidence>
<accession>A0A420BG76</accession>
<feature type="transmembrane region" description="Helical" evidence="6">
    <location>
        <begin position="734"/>
        <end position="758"/>
    </location>
</feature>
<evidence type="ECO:0000259" key="7">
    <source>
        <dbReference type="Pfam" id="PF02687"/>
    </source>
</evidence>
<feature type="transmembrane region" description="Helical" evidence="6">
    <location>
        <begin position="778"/>
        <end position="796"/>
    </location>
</feature>
<organism evidence="9 10">
    <name type="scientific">Sphingobacterium detergens</name>
    <dbReference type="NCBI Taxonomy" id="1145106"/>
    <lineage>
        <taxon>Bacteria</taxon>
        <taxon>Pseudomonadati</taxon>
        <taxon>Bacteroidota</taxon>
        <taxon>Sphingobacteriia</taxon>
        <taxon>Sphingobacteriales</taxon>
        <taxon>Sphingobacteriaceae</taxon>
        <taxon>Sphingobacterium</taxon>
    </lineage>
</organism>
<dbReference type="PANTHER" id="PTHR30572">
    <property type="entry name" value="MEMBRANE COMPONENT OF TRANSPORTER-RELATED"/>
    <property type="match status" value="1"/>
</dbReference>
<keyword evidence="10" id="KW-1185">Reference proteome</keyword>
<evidence type="ECO:0000256" key="2">
    <source>
        <dbReference type="ARBA" id="ARBA00022475"/>
    </source>
</evidence>
<evidence type="ECO:0000256" key="6">
    <source>
        <dbReference type="SAM" id="Phobius"/>
    </source>
</evidence>
<name>A0A420BG76_SPHD1</name>
<feature type="domain" description="MacB-like periplasmic core" evidence="8">
    <location>
        <begin position="46"/>
        <end position="266"/>
    </location>
</feature>
<feature type="transmembrane region" description="Helical" evidence="6">
    <location>
        <begin position="446"/>
        <end position="465"/>
    </location>
</feature>
<proteinExistence type="predicted"/>
<reference evidence="9 10" key="1">
    <citation type="submission" date="2018-09" db="EMBL/GenBank/DDBJ databases">
        <title>Genomic Encyclopedia of Type Strains, Phase III (KMG-III): the genomes of soil and plant-associated and newly described type strains.</title>
        <authorList>
            <person name="Whitman W."/>
        </authorList>
    </citation>
    <scope>NUCLEOTIDE SEQUENCE [LARGE SCALE GENOMIC DNA]</scope>
    <source>
        <strain evidence="9 10">CECT 7938</strain>
    </source>
</reference>
<dbReference type="InterPro" id="IPR050250">
    <property type="entry name" value="Macrolide_Exporter_MacB"/>
</dbReference>
<feature type="transmembrane region" description="Helical" evidence="6">
    <location>
        <begin position="690"/>
        <end position="713"/>
    </location>
</feature>
<keyword evidence="3 6" id="KW-0812">Transmembrane</keyword>
<dbReference type="RefSeq" id="WP_120257446.1">
    <property type="nucleotide sequence ID" value="NZ_RAPY01000001.1"/>
</dbReference>